<feature type="domain" description="ADF-H" evidence="3">
    <location>
        <begin position="2"/>
        <end position="146"/>
    </location>
</feature>
<proteinExistence type="inferred from homology"/>
<dbReference type="Pfam" id="PF00241">
    <property type="entry name" value="Cofilin_ADF"/>
    <property type="match status" value="1"/>
</dbReference>
<organism evidence="4">
    <name type="scientific">Myxobolus squamalis</name>
    <name type="common">Myxosporean</name>
    <dbReference type="NCBI Taxonomy" id="59785"/>
    <lineage>
        <taxon>Eukaryota</taxon>
        <taxon>Metazoa</taxon>
        <taxon>Cnidaria</taxon>
        <taxon>Myxozoa</taxon>
        <taxon>Myxosporea</taxon>
        <taxon>Bivalvulida</taxon>
        <taxon>Platysporina</taxon>
        <taxon>Myxobolidae</taxon>
        <taxon>Myxobolus</taxon>
    </lineage>
</organism>
<protein>
    <submittedName>
        <fullName evidence="4">Actin-depolymerizing factor 9 (Trinotate prediction)</fullName>
    </submittedName>
</protein>
<dbReference type="SUPFAM" id="SSF55753">
    <property type="entry name" value="Actin depolymerizing proteins"/>
    <property type="match status" value="1"/>
</dbReference>
<evidence type="ECO:0000256" key="1">
    <source>
        <dbReference type="ARBA" id="ARBA00006844"/>
    </source>
</evidence>
<dbReference type="InterPro" id="IPR017904">
    <property type="entry name" value="ADF/Cofilin"/>
</dbReference>
<dbReference type="Gene3D" id="3.40.20.10">
    <property type="entry name" value="Severin"/>
    <property type="match status" value="1"/>
</dbReference>
<evidence type="ECO:0000256" key="2">
    <source>
        <dbReference type="ARBA" id="ARBA00023203"/>
    </source>
</evidence>
<dbReference type="InterPro" id="IPR029006">
    <property type="entry name" value="ADF-H/Gelsolin-like_dom_sf"/>
</dbReference>
<dbReference type="SMART" id="SM00102">
    <property type="entry name" value="ADF"/>
    <property type="match status" value="1"/>
</dbReference>
<evidence type="ECO:0000259" key="3">
    <source>
        <dbReference type="PROSITE" id="PS51263"/>
    </source>
</evidence>
<keyword evidence="2" id="KW-0009">Actin-binding</keyword>
<dbReference type="PANTHER" id="PTHR11913">
    <property type="entry name" value="COFILIN-RELATED"/>
    <property type="match status" value="1"/>
</dbReference>
<dbReference type="InterPro" id="IPR002108">
    <property type="entry name" value="ADF-H"/>
</dbReference>
<dbReference type="GO" id="GO:0003779">
    <property type="term" value="F:actin binding"/>
    <property type="evidence" value="ECO:0007669"/>
    <property type="project" value="UniProtKB-KW"/>
</dbReference>
<sequence>MASGIKLNDSVVEIYNSFKKSTGGGIKYRALQLALSSKNTEFEVEKKITTRDDMSVEEEFQLIADSLPFDDCRYLLYDIQAVDAENVHQNKILLISWSPDSARVDKKMLYASSKGTIKQSLDINTADFVATDHSELKFRDVCERAKIRLA</sequence>
<dbReference type="GO" id="GO:0030042">
    <property type="term" value="P:actin filament depolymerization"/>
    <property type="evidence" value="ECO:0007669"/>
    <property type="project" value="InterPro"/>
</dbReference>
<dbReference type="PROSITE" id="PS51263">
    <property type="entry name" value="ADF_H"/>
    <property type="match status" value="1"/>
</dbReference>
<comment type="similarity">
    <text evidence="1">Belongs to the actin-binding proteins ADF family.</text>
</comment>
<name>A0A6B2GAN2_MYXSQ</name>
<reference evidence="4" key="1">
    <citation type="submission" date="2018-11" db="EMBL/GenBank/DDBJ databases">
        <title>Myxobolus squamalis genome and transcriptome.</title>
        <authorList>
            <person name="Yahalomi D."/>
            <person name="Atkinson S.D."/>
            <person name="Neuhof M."/>
            <person name="Chang E.S."/>
            <person name="Philippe H."/>
            <person name="Cartwright P."/>
            <person name="Bartholomew J.L."/>
            <person name="Huchon D."/>
        </authorList>
    </citation>
    <scope>NUCLEOTIDE SEQUENCE</scope>
    <source>
        <strain evidence="4">71B08</strain>
        <tissue evidence="4">Whole</tissue>
    </source>
</reference>
<evidence type="ECO:0000313" key="4">
    <source>
        <dbReference type="EMBL" id="NDJ98331.1"/>
    </source>
</evidence>
<dbReference type="EMBL" id="GHBR01005044">
    <property type="protein sequence ID" value="NDJ98331.1"/>
    <property type="molecule type" value="Transcribed_RNA"/>
</dbReference>
<accession>A0A6B2GAN2</accession>
<dbReference type="GO" id="GO:0015629">
    <property type="term" value="C:actin cytoskeleton"/>
    <property type="evidence" value="ECO:0007669"/>
    <property type="project" value="InterPro"/>
</dbReference>
<dbReference type="AlphaFoldDB" id="A0A6B2GAN2"/>